<dbReference type="Proteomes" id="UP000009022">
    <property type="component" value="Unassembled WGS sequence"/>
</dbReference>
<keyword evidence="5 8" id="KW-0339">Growth factor</keyword>
<name>B3S0I2_TRIAD</name>
<dbReference type="CDD" id="cd13761">
    <property type="entry name" value="TGF_beta_BMP5_like"/>
    <property type="match status" value="1"/>
</dbReference>
<dbReference type="EMBL" id="DS985246">
    <property type="protein sequence ID" value="EDV23647.1"/>
    <property type="molecule type" value="Genomic_DNA"/>
</dbReference>
<dbReference type="HOGENOM" id="CLU_020515_4_2_1"/>
<keyword evidence="3" id="KW-0964">Secreted</keyword>
<dbReference type="FunCoup" id="B3S0I2">
    <property type="interactions" value="137"/>
</dbReference>
<accession>B3S0I2</accession>
<feature type="domain" description="TGF-beta family profile" evidence="11">
    <location>
        <begin position="310"/>
        <end position="429"/>
    </location>
</feature>
<evidence type="ECO:0000256" key="5">
    <source>
        <dbReference type="ARBA" id="ARBA00023030"/>
    </source>
</evidence>
<dbReference type="InParanoid" id="B3S0I2"/>
<comment type="subcellular location">
    <subcellularLocation>
        <location evidence="1">Secreted</location>
    </subcellularLocation>
</comment>
<feature type="signal peptide" evidence="10">
    <location>
        <begin position="1"/>
        <end position="28"/>
    </location>
</feature>
<dbReference type="Pfam" id="PF00688">
    <property type="entry name" value="TGFb_propeptide"/>
    <property type="match status" value="1"/>
</dbReference>
<protein>
    <recommendedName>
        <fullName evidence="11">TGF-beta family profile domain-containing protein</fullName>
    </recommendedName>
</protein>
<organism evidence="12 13">
    <name type="scientific">Trichoplax adhaerens</name>
    <name type="common">Trichoplax reptans</name>
    <dbReference type="NCBI Taxonomy" id="10228"/>
    <lineage>
        <taxon>Eukaryota</taxon>
        <taxon>Metazoa</taxon>
        <taxon>Placozoa</taxon>
        <taxon>Uniplacotomia</taxon>
        <taxon>Trichoplacea</taxon>
        <taxon>Trichoplacidae</taxon>
        <taxon>Trichoplax</taxon>
    </lineage>
</organism>
<gene>
    <name evidence="12" type="ORF">TRIADDRAFT_57057</name>
</gene>
<dbReference type="InterPro" id="IPR001839">
    <property type="entry name" value="TGF-b_C"/>
</dbReference>
<dbReference type="SUPFAM" id="SSF57501">
    <property type="entry name" value="Cystine-knot cytokines"/>
    <property type="match status" value="1"/>
</dbReference>
<dbReference type="CTD" id="6754386"/>
<evidence type="ECO:0000256" key="9">
    <source>
        <dbReference type="SAM" id="MobiDB-lite"/>
    </source>
</evidence>
<dbReference type="OrthoDB" id="5987191at2759"/>
<dbReference type="GO" id="GO:0005125">
    <property type="term" value="F:cytokine activity"/>
    <property type="evidence" value="ECO:0000318"/>
    <property type="project" value="GO_Central"/>
</dbReference>
<dbReference type="KEGG" id="tad:TRIADDRAFT_57057"/>
<dbReference type="Pfam" id="PF00019">
    <property type="entry name" value="TGF_beta"/>
    <property type="match status" value="1"/>
</dbReference>
<dbReference type="SMART" id="SM00204">
    <property type="entry name" value="TGFB"/>
    <property type="match status" value="1"/>
</dbReference>
<evidence type="ECO:0000313" key="13">
    <source>
        <dbReference type="Proteomes" id="UP000009022"/>
    </source>
</evidence>
<dbReference type="RefSeq" id="XP_002113173.1">
    <property type="nucleotide sequence ID" value="XM_002113137.1"/>
</dbReference>
<proteinExistence type="inferred from homology"/>
<evidence type="ECO:0000259" key="11">
    <source>
        <dbReference type="PROSITE" id="PS51362"/>
    </source>
</evidence>
<dbReference type="PhylomeDB" id="B3S0I2"/>
<dbReference type="AlphaFoldDB" id="B3S0I2"/>
<evidence type="ECO:0000256" key="3">
    <source>
        <dbReference type="ARBA" id="ARBA00022525"/>
    </source>
</evidence>
<dbReference type="InterPro" id="IPR015615">
    <property type="entry name" value="TGF-beta-rel"/>
</dbReference>
<reference evidence="12 13" key="1">
    <citation type="journal article" date="2008" name="Nature">
        <title>The Trichoplax genome and the nature of placozoans.</title>
        <authorList>
            <person name="Srivastava M."/>
            <person name="Begovic E."/>
            <person name="Chapman J."/>
            <person name="Putnam N.H."/>
            <person name="Hellsten U."/>
            <person name="Kawashima T."/>
            <person name="Kuo A."/>
            <person name="Mitros T."/>
            <person name="Salamov A."/>
            <person name="Carpenter M.L."/>
            <person name="Signorovitch A.Y."/>
            <person name="Moreno M.A."/>
            <person name="Kamm K."/>
            <person name="Grimwood J."/>
            <person name="Schmutz J."/>
            <person name="Shapiro H."/>
            <person name="Grigoriev I.V."/>
            <person name="Buss L.W."/>
            <person name="Schierwater B."/>
            <person name="Dellaporta S.L."/>
            <person name="Rokhsar D.S."/>
        </authorList>
    </citation>
    <scope>NUCLEOTIDE SEQUENCE [LARGE SCALE GENOMIC DNA]</scope>
    <source>
        <strain evidence="12 13">Grell-BS-1999</strain>
    </source>
</reference>
<dbReference type="OMA" id="HMHSANG"/>
<evidence type="ECO:0000256" key="6">
    <source>
        <dbReference type="ARBA" id="ARBA00023157"/>
    </source>
</evidence>
<dbReference type="PANTHER" id="PTHR11848:SF263">
    <property type="entry name" value="PROTEIN DECAPENTAPLEGIC"/>
    <property type="match status" value="1"/>
</dbReference>
<evidence type="ECO:0000256" key="2">
    <source>
        <dbReference type="ARBA" id="ARBA00006656"/>
    </source>
</evidence>
<dbReference type="PANTHER" id="PTHR11848">
    <property type="entry name" value="TGF-BETA FAMILY"/>
    <property type="match status" value="1"/>
</dbReference>
<evidence type="ECO:0000256" key="10">
    <source>
        <dbReference type="SAM" id="SignalP"/>
    </source>
</evidence>
<sequence length="429" mass="50050">MTKSNRIFKCIIYVVLLSHSLNWQLVTGFPKPPVDNMMISSWNRRLSEDNHYHGDSDEEFSKRLESQLLYHIERQDRRQHRQKVPQLMHDLYHIRAEQHQQQMSQEEEENYLPIQHNYMDIPFVSKMAINSVVRNFHHQGELNDKGIVNDNILYFDLSSENPDEEILDQAILRIHYHGQSPHDNAFGASIVRVYIVTTHQSRMDYKLINEEKLASNASKWISIDVTQAVKNWLTKSHPNLGLKVEVVNLHSVPSKSNRQLPSELVNNNRKSNHRLRLRRGLNHLENQDQWNQQRPILLIHSHDKTIVHQRRKRATTSTTTSTKSKKGCKRHKLKVNFAAVGWNDWIIAPKDYDAYLCKGRCKFPLSQHMNATNHAIIQTVANQHSPDEVPLPCCVPTELDPIPLLYINARGKSVLKSYRDMVVRQCGCR</sequence>
<evidence type="ECO:0000313" key="12">
    <source>
        <dbReference type="EMBL" id="EDV23647.1"/>
    </source>
</evidence>
<dbReference type="GeneID" id="6754386"/>
<dbReference type="FunFam" id="2.10.90.10:FF:000001">
    <property type="entry name" value="Bone morphogenetic protein 4"/>
    <property type="match status" value="1"/>
</dbReference>
<keyword evidence="7" id="KW-0325">Glycoprotein</keyword>
<evidence type="ECO:0000256" key="1">
    <source>
        <dbReference type="ARBA" id="ARBA00004613"/>
    </source>
</evidence>
<dbReference type="GO" id="GO:0007178">
    <property type="term" value="P:cell surface receptor protein serine/threonine kinase signaling pathway"/>
    <property type="evidence" value="ECO:0000318"/>
    <property type="project" value="GO_Central"/>
</dbReference>
<keyword evidence="4 10" id="KW-0732">Signal</keyword>
<dbReference type="InterPro" id="IPR001111">
    <property type="entry name" value="TGF-b_propeptide"/>
</dbReference>
<dbReference type="PROSITE" id="PS51362">
    <property type="entry name" value="TGF_BETA_2"/>
    <property type="match status" value="1"/>
</dbReference>
<evidence type="ECO:0000256" key="8">
    <source>
        <dbReference type="RuleBase" id="RU000354"/>
    </source>
</evidence>
<evidence type="ECO:0000256" key="7">
    <source>
        <dbReference type="ARBA" id="ARBA00023180"/>
    </source>
</evidence>
<dbReference type="eggNOG" id="KOG3900">
    <property type="taxonomic scope" value="Eukaryota"/>
</dbReference>
<evidence type="ECO:0000256" key="4">
    <source>
        <dbReference type="ARBA" id="ARBA00022729"/>
    </source>
</evidence>
<dbReference type="InterPro" id="IPR017948">
    <property type="entry name" value="TGFb_CS"/>
</dbReference>
<dbReference type="GO" id="GO:0005615">
    <property type="term" value="C:extracellular space"/>
    <property type="evidence" value="ECO:0000318"/>
    <property type="project" value="GO_Central"/>
</dbReference>
<feature type="region of interest" description="Disordered" evidence="9">
    <location>
        <begin position="307"/>
        <end position="327"/>
    </location>
</feature>
<dbReference type="PROSITE" id="PS00250">
    <property type="entry name" value="TGF_BETA_1"/>
    <property type="match status" value="1"/>
</dbReference>
<feature type="chain" id="PRO_5002798535" description="TGF-beta family profile domain-containing protein" evidence="10">
    <location>
        <begin position="29"/>
        <end position="429"/>
    </location>
</feature>
<dbReference type="InterPro" id="IPR029034">
    <property type="entry name" value="Cystine-knot_cytokine"/>
</dbReference>
<dbReference type="GO" id="GO:0008083">
    <property type="term" value="F:growth factor activity"/>
    <property type="evidence" value="ECO:0007669"/>
    <property type="project" value="UniProtKB-KW"/>
</dbReference>
<dbReference type="STRING" id="10228.B3S0I2"/>
<dbReference type="NCBIfam" id="NF033679">
    <property type="entry name" value="DNRLRE_dom"/>
    <property type="match status" value="1"/>
</dbReference>
<dbReference type="Gene3D" id="2.10.90.10">
    <property type="entry name" value="Cystine-knot cytokines"/>
    <property type="match status" value="1"/>
</dbReference>
<comment type="similarity">
    <text evidence="2 8">Belongs to the TGF-beta family.</text>
</comment>
<keyword evidence="6" id="KW-1015">Disulfide bond</keyword>
<keyword evidence="13" id="KW-1185">Reference proteome</keyword>
<dbReference type="Gene3D" id="2.60.120.970">
    <property type="match status" value="1"/>
</dbReference>